<name>A0A4Y2V847_ARAVE</name>
<gene>
    <name evidence="1" type="ORF">AVEN_140339_1</name>
</gene>
<accession>A0A4Y2V847</accession>
<comment type="caution">
    <text evidence="1">The sequence shown here is derived from an EMBL/GenBank/DDBJ whole genome shotgun (WGS) entry which is preliminary data.</text>
</comment>
<sequence length="186" mass="20878">MLDESDEGVKEIHGMSFVNSANSRISPKLLWDKIRKISGCSKNGFSLSVLNSNGQVITDIKKIANALGETFATVSSETSYPQAFITYETIEEGKVLNFTTNSNEEYNSVFNLTELKRAIDKSRPTSPGPDDIHLNMIINLTDSSLINILRFFNRIWREHKFPTSWRRALIIPMAKPGKDPPGSNQL</sequence>
<dbReference type="PANTHER" id="PTHR19446">
    <property type="entry name" value="REVERSE TRANSCRIPTASES"/>
    <property type="match status" value="1"/>
</dbReference>
<evidence type="ECO:0008006" key="3">
    <source>
        <dbReference type="Google" id="ProtNLM"/>
    </source>
</evidence>
<organism evidence="1 2">
    <name type="scientific">Araneus ventricosus</name>
    <name type="common">Orbweaver spider</name>
    <name type="synonym">Epeira ventricosa</name>
    <dbReference type="NCBI Taxonomy" id="182803"/>
    <lineage>
        <taxon>Eukaryota</taxon>
        <taxon>Metazoa</taxon>
        <taxon>Ecdysozoa</taxon>
        <taxon>Arthropoda</taxon>
        <taxon>Chelicerata</taxon>
        <taxon>Arachnida</taxon>
        <taxon>Araneae</taxon>
        <taxon>Araneomorphae</taxon>
        <taxon>Entelegynae</taxon>
        <taxon>Araneoidea</taxon>
        <taxon>Araneidae</taxon>
        <taxon>Araneus</taxon>
    </lineage>
</organism>
<evidence type="ECO:0000313" key="1">
    <source>
        <dbReference type="EMBL" id="GBO20692.1"/>
    </source>
</evidence>
<dbReference type="Proteomes" id="UP000499080">
    <property type="component" value="Unassembled WGS sequence"/>
</dbReference>
<evidence type="ECO:0000313" key="2">
    <source>
        <dbReference type="Proteomes" id="UP000499080"/>
    </source>
</evidence>
<dbReference type="AlphaFoldDB" id="A0A4Y2V847"/>
<dbReference type="OrthoDB" id="6433575at2759"/>
<dbReference type="EMBL" id="BGPR01044024">
    <property type="protein sequence ID" value="GBO20692.1"/>
    <property type="molecule type" value="Genomic_DNA"/>
</dbReference>
<reference evidence="1 2" key="1">
    <citation type="journal article" date="2019" name="Sci. Rep.">
        <title>Orb-weaving spider Araneus ventricosus genome elucidates the spidroin gene catalogue.</title>
        <authorList>
            <person name="Kono N."/>
            <person name="Nakamura H."/>
            <person name="Ohtoshi R."/>
            <person name="Moran D.A.P."/>
            <person name="Shinohara A."/>
            <person name="Yoshida Y."/>
            <person name="Fujiwara M."/>
            <person name="Mori M."/>
            <person name="Tomita M."/>
            <person name="Arakawa K."/>
        </authorList>
    </citation>
    <scope>NUCLEOTIDE SEQUENCE [LARGE SCALE GENOMIC DNA]</scope>
</reference>
<protein>
    <recommendedName>
        <fullName evidence="3">Endonuclease/exonuclease/phosphatase domain-containing protein</fullName>
    </recommendedName>
</protein>
<proteinExistence type="predicted"/>
<keyword evidence="2" id="KW-1185">Reference proteome</keyword>